<dbReference type="RefSeq" id="WP_132410348.1">
    <property type="nucleotide sequence ID" value="NZ_SMKA01000126.1"/>
</dbReference>
<comment type="caution">
    <text evidence="3">The sequence shown here is derived from an EMBL/GenBank/DDBJ whole genome shotgun (WGS) entry which is preliminary data.</text>
</comment>
<evidence type="ECO:0000313" key="3">
    <source>
        <dbReference type="EMBL" id="TDC25258.1"/>
    </source>
</evidence>
<protein>
    <recommendedName>
        <fullName evidence="2">PLL-like beta propeller domain-containing protein</fullName>
    </recommendedName>
</protein>
<evidence type="ECO:0000259" key="2">
    <source>
        <dbReference type="Pfam" id="PF26607"/>
    </source>
</evidence>
<organism evidence="3 4">
    <name type="scientific">Kribbella albertanoniae</name>
    <dbReference type="NCBI Taxonomy" id="1266829"/>
    <lineage>
        <taxon>Bacteria</taxon>
        <taxon>Bacillati</taxon>
        <taxon>Actinomycetota</taxon>
        <taxon>Actinomycetes</taxon>
        <taxon>Propionibacteriales</taxon>
        <taxon>Kribbellaceae</taxon>
        <taxon>Kribbella</taxon>
    </lineage>
</organism>
<proteinExistence type="predicted"/>
<sequence length="344" mass="37817">MTSTRPFGRSARVLAVVVLAALAVGGPVPEQAQAACTAAAVAPAEAETAGRIDLFARGTDNALWQRYWDLGNPWTCWQTLRGDLASAPAAASHDDQVVHLSALGPDGRIKDRAYVNNQMLLGGWSMWGDLGTETFASAPAAASWGTGHYEVFALDQNKHLKHNWYRFSEQRWSGWYGWPNDTMELQGAPAAAAYAKDRLHVFARGLDNRMYQRFLTAPGVWSGWVPMGDKEFTSSPGAVSWGPTHLEVFALGADSKVWHSWFDFTAKAWTTWYVLDGAQTFKEAPAAASWAPGRLNLFALGTDNRMWQRHLTDQPGVWSAWAPMGDEQFTSGPAAASWTRQVNQ</sequence>
<dbReference type="Pfam" id="PF26607">
    <property type="entry name" value="DUF8189"/>
    <property type="match status" value="1"/>
</dbReference>
<feature type="signal peptide" evidence="1">
    <location>
        <begin position="1"/>
        <end position="34"/>
    </location>
</feature>
<dbReference type="AlphaFoldDB" id="A0A4R4PSI2"/>
<evidence type="ECO:0000256" key="1">
    <source>
        <dbReference type="SAM" id="SignalP"/>
    </source>
</evidence>
<dbReference type="Proteomes" id="UP000295075">
    <property type="component" value="Unassembled WGS sequence"/>
</dbReference>
<evidence type="ECO:0000313" key="4">
    <source>
        <dbReference type="Proteomes" id="UP000295075"/>
    </source>
</evidence>
<gene>
    <name evidence="3" type="ORF">E1261_24585</name>
</gene>
<name>A0A4R4PSI2_9ACTN</name>
<feature type="domain" description="PLL-like beta propeller" evidence="2">
    <location>
        <begin position="45"/>
        <end position="325"/>
    </location>
</feature>
<keyword evidence="4" id="KW-1185">Reference proteome</keyword>
<dbReference type="EMBL" id="SMKA01000126">
    <property type="protein sequence ID" value="TDC25258.1"/>
    <property type="molecule type" value="Genomic_DNA"/>
</dbReference>
<dbReference type="SUPFAM" id="SSF89372">
    <property type="entry name" value="Fucose-specific lectin"/>
    <property type="match status" value="2"/>
</dbReference>
<dbReference type="InterPro" id="IPR058502">
    <property type="entry name" value="PLL-like_beta-prop"/>
</dbReference>
<reference evidence="3 4" key="1">
    <citation type="submission" date="2019-03" db="EMBL/GenBank/DDBJ databases">
        <title>Draft genome sequences of novel Actinobacteria.</title>
        <authorList>
            <person name="Sahin N."/>
            <person name="Ay H."/>
            <person name="Saygin H."/>
        </authorList>
    </citation>
    <scope>NUCLEOTIDE SEQUENCE [LARGE SCALE GENOMIC DNA]</scope>
    <source>
        <strain evidence="3 4">JCM 30547</strain>
    </source>
</reference>
<dbReference type="OrthoDB" id="345880at2"/>
<dbReference type="Gene3D" id="2.120.10.70">
    <property type="entry name" value="Fucose-specific lectin"/>
    <property type="match status" value="2"/>
</dbReference>
<keyword evidence="1" id="KW-0732">Signal</keyword>
<accession>A0A4R4PSI2</accession>
<dbReference type="CDD" id="cd22954">
    <property type="entry name" value="PLL_lectin"/>
    <property type="match status" value="1"/>
</dbReference>
<feature type="chain" id="PRO_5020339208" description="PLL-like beta propeller domain-containing protein" evidence="1">
    <location>
        <begin position="35"/>
        <end position="344"/>
    </location>
</feature>